<sequence>MFYNKSVILFILLICRIKYSGFKFTSSNSEPTCALAEPPVDLNTGSLDQLVNGILKSLFVEQSVIQLDQSTEIFPGFEISKISVYGLNSIQLSCPIKLITRDKLGCYYRGLILDTCLGFENLQLNFSIKTILPGFEQEDLHLTVYSISVKIIMELLSYSRKTEFSPKYASSSLLPAPSSSSLLSASNHISSNVLQSSSIGRLLHFRTIRLKSLKLKSHEQSYWKSFFLWFINFFINSIKGLLIKRLDRIIINVLNDQIMDLHLTPLFISNDNRITSINEDVQKSIQTADSNEKQLVVKSKSMLASPIVG</sequence>
<protein>
    <recommendedName>
        <fullName evidence="4">SMP-LTD domain-containing protein</fullName>
    </recommendedName>
</protein>
<proteinExistence type="predicted"/>
<accession>A0AA85JJA7</accession>
<dbReference type="Proteomes" id="UP000050795">
    <property type="component" value="Unassembled WGS sequence"/>
</dbReference>
<organism evidence="2 3">
    <name type="scientific">Trichobilharzia regenti</name>
    <name type="common">Nasal bird schistosome</name>
    <dbReference type="NCBI Taxonomy" id="157069"/>
    <lineage>
        <taxon>Eukaryota</taxon>
        <taxon>Metazoa</taxon>
        <taxon>Spiralia</taxon>
        <taxon>Lophotrochozoa</taxon>
        <taxon>Platyhelminthes</taxon>
        <taxon>Trematoda</taxon>
        <taxon>Digenea</taxon>
        <taxon>Strigeidida</taxon>
        <taxon>Schistosomatoidea</taxon>
        <taxon>Schistosomatidae</taxon>
        <taxon>Trichobilharzia</taxon>
    </lineage>
</organism>
<keyword evidence="2" id="KW-1185">Reference proteome</keyword>
<feature type="chain" id="PRO_5041669967" description="SMP-LTD domain-containing protein" evidence="1">
    <location>
        <begin position="22"/>
        <end position="309"/>
    </location>
</feature>
<evidence type="ECO:0000256" key="1">
    <source>
        <dbReference type="SAM" id="SignalP"/>
    </source>
</evidence>
<evidence type="ECO:0000313" key="3">
    <source>
        <dbReference type="WBParaSite" id="TREG1_35770.1"/>
    </source>
</evidence>
<reference evidence="2" key="1">
    <citation type="submission" date="2022-06" db="EMBL/GenBank/DDBJ databases">
        <authorList>
            <person name="Berger JAMES D."/>
            <person name="Berger JAMES D."/>
        </authorList>
    </citation>
    <scope>NUCLEOTIDE SEQUENCE [LARGE SCALE GENOMIC DNA]</scope>
</reference>
<dbReference type="WBParaSite" id="TREG1_35770.1">
    <property type="protein sequence ID" value="TREG1_35770.1"/>
    <property type="gene ID" value="TREG1_35770"/>
</dbReference>
<feature type="signal peptide" evidence="1">
    <location>
        <begin position="1"/>
        <end position="21"/>
    </location>
</feature>
<reference evidence="3" key="2">
    <citation type="submission" date="2023-11" db="UniProtKB">
        <authorList>
            <consortium name="WormBaseParasite"/>
        </authorList>
    </citation>
    <scope>IDENTIFICATION</scope>
</reference>
<dbReference type="AlphaFoldDB" id="A0AA85JJA7"/>
<keyword evidence="1" id="KW-0732">Signal</keyword>
<evidence type="ECO:0008006" key="4">
    <source>
        <dbReference type="Google" id="ProtNLM"/>
    </source>
</evidence>
<name>A0AA85JJA7_TRIRE</name>
<evidence type="ECO:0000313" key="2">
    <source>
        <dbReference type="Proteomes" id="UP000050795"/>
    </source>
</evidence>